<name>A0ACC3B4C6_9EURO</name>
<dbReference type="Proteomes" id="UP001177260">
    <property type="component" value="Unassembled WGS sequence"/>
</dbReference>
<gene>
    <name evidence="1" type="ORF">N8T08_004775</name>
</gene>
<evidence type="ECO:0000313" key="2">
    <source>
        <dbReference type="Proteomes" id="UP001177260"/>
    </source>
</evidence>
<organism evidence="1 2">
    <name type="scientific">Aspergillus melleus</name>
    <dbReference type="NCBI Taxonomy" id="138277"/>
    <lineage>
        <taxon>Eukaryota</taxon>
        <taxon>Fungi</taxon>
        <taxon>Dikarya</taxon>
        <taxon>Ascomycota</taxon>
        <taxon>Pezizomycotina</taxon>
        <taxon>Eurotiomycetes</taxon>
        <taxon>Eurotiomycetidae</taxon>
        <taxon>Eurotiales</taxon>
        <taxon>Aspergillaceae</taxon>
        <taxon>Aspergillus</taxon>
        <taxon>Aspergillus subgen. Circumdati</taxon>
    </lineage>
</organism>
<protein>
    <submittedName>
        <fullName evidence="1">Uncharacterized protein</fullName>
    </submittedName>
</protein>
<dbReference type="EMBL" id="JAOPJF010000028">
    <property type="protein sequence ID" value="KAK1144764.1"/>
    <property type="molecule type" value="Genomic_DNA"/>
</dbReference>
<accession>A0ACC3B4C6</accession>
<proteinExistence type="predicted"/>
<comment type="caution">
    <text evidence="1">The sequence shown here is derived from an EMBL/GenBank/DDBJ whole genome shotgun (WGS) entry which is preliminary data.</text>
</comment>
<keyword evidence="2" id="KW-1185">Reference proteome</keyword>
<sequence length="130" mass="14109">MHLPTTLLVTALSSTLALSDTLKPRNWDFHLLTSGCSPNSSNYDISIYHRSGVAARSCISLAEDSNPNTTAVATISWKSPIAEPYALCTFQDGECSADGFIEAVRGDWEVCYPYKGWVGWKVVGSGEDCI</sequence>
<evidence type="ECO:0000313" key="1">
    <source>
        <dbReference type="EMBL" id="KAK1144764.1"/>
    </source>
</evidence>
<reference evidence="1 2" key="1">
    <citation type="journal article" date="2023" name="ACS Omega">
        <title>Identification of the Neoaspergillic Acid Biosynthesis Gene Cluster by Establishing an In Vitro CRISPR-Ribonucleoprotein Genetic System in Aspergillus melleus.</title>
        <authorList>
            <person name="Yuan B."/>
            <person name="Grau M.F."/>
            <person name="Murata R.M."/>
            <person name="Torok T."/>
            <person name="Venkateswaran K."/>
            <person name="Stajich J.E."/>
            <person name="Wang C.C.C."/>
        </authorList>
    </citation>
    <scope>NUCLEOTIDE SEQUENCE [LARGE SCALE GENOMIC DNA]</scope>
    <source>
        <strain evidence="1 2">IMV 1140</strain>
    </source>
</reference>